<dbReference type="OrthoDB" id="9796570at2"/>
<gene>
    <name evidence="1" type="ORF">EBB79_19745</name>
</gene>
<sequence>MSIGSYYALSVAPSANAPLIFAFHGIGGDERQFFSFAQVLVPGAGVISPRGDALEIDHPRFFRRLSEGVFDMDDLALRTNRMIDFLAAWAMRHPKSPVYGFGYSIGATILTSVLIKQPNLFDRVGLLHPVIPWQLTSAPDFDGTHILITAGRNDPICPLHMTERLINWASEQEAIVKTVIHHGGHELRRQEISALLALMNPSSEMNSL</sequence>
<dbReference type="AlphaFoldDB" id="A0A3T0N764"/>
<name>A0A3T0N764_9RHOB</name>
<dbReference type="Gene3D" id="3.40.50.1820">
    <property type="entry name" value="alpha/beta hydrolase"/>
    <property type="match status" value="1"/>
</dbReference>
<keyword evidence="2" id="KW-1185">Reference proteome</keyword>
<proteinExistence type="predicted"/>
<dbReference type="Proteomes" id="UP000283063">
    <property type="component" value="Chromosome"/>
</dbReference>
<dbReference type="InterPro" id="IPR029058">
    <property type="entry name" value="AB_hydrolase_fold"/>
</dbReference>
<keyword evidence="1" id="KW-0378">Hydrolase</keyword>
<reference evidence="1 2" key="1">
    <citation type="submission" date="2018-10" db="EMBL/GenBank/DDBJ databases">
        <title>Parasedimentitalea marina sp. nov., a psychrophilic bacterium isolated from deep seawater of the New Britain Trench.</title>
        <authorList>
            <person name="Cao J."/>
        </authorList>
    </citation>
    <scope>NUCLEOTIDE SEQUENCE [LARGE SCALE GENOMIC DNA]</scope>
    <source>
        <strain evidence="1 2">W43</strain>
    </source>
</reference>
<evidence type="ECO:0000313" key="2">
    <source>
        <dbReference type="Proteomes" id="UP000283063"/>
    </source>
</evidence>
<dbReference type="RefSeq" id="WP_127750482.1">
    <property type="nucleotide sequence ID" value="NZ_CP033219.1"/>
</dbReference>
<organism evidence="1 2">
    <name type="scientific">Parasedimentitalea marina</name>
    <dbReference type="NCBI Taxonomy" id="2483033"/>
    <lineage>
        <taxon>Bacteria</taxon>
        <taxon>Pseudomonadati</taxon>
        <taxon>Pseudomonadota</taxon>
        <taxon>Alphaproteobacteria</taxon>
        <taxon>Rhodobacterales</taxon>
        <taxon>Paracoccaceae</taxon>
        <taxon>Parasedimentitalea</taxon>
    </lineage>
</organism>
<evidence type="ECO:0000313" key="1">
    <source>
        <dbReference type="EMBL" id="AZV79893.1"/>
    </source>
</evidence>
<dbReference type="SUPFAM" id="SSF53474">
    <property type="entry name" value="alpha/beta-Hydrolases"/>
    <property type="match status" value="1"/>
</dbReference>
<dbReference type="GO" id="GO:0016787">
    <property type="term" value="F:hydrolase activity"/>
    <property type="evidence" value="ECO:0007669"/>
    <property type="project" value="UniProtKB-KW"/>
</dbReference>
<protein>
    <submittedName>
        <fullName evidence="1">Alpha/beta hydrolase</fullName>
    </submittedName>
</protein>
<accession>A0A3T0N764</accession>
<dbReference type="EMBL" id="CP033219">
    <property type="protein sequence ID" value="AZV79893.1"/>
    <property type="molecule type" value="Genomic_DNA"/>
</dbReference>
<dbReference type="KEGG" id="sedi:EBB79_19745"/>